<evidence type="ECO:0000259" key="3">
    <source>
        <dbReference type="Pfam" id="PF19037"/>
    </source>
</evidence>
<evidence type="ECO:0000313" key="5">
    <source>
        <dbReference type="WBParaSite" id="ACRNAN_Path_489.g1828.t1"/>
    </source>
</evidence>
<comment type="function">
    <text evidence="1">Plays an important role in membrane trafficking through the secretory apparatus.</text>
</comment>
<evidence type="ECO:0000313" key="4">
    <source>
        <dbReference type="Proteomes" id="UP000887540"/>
    </source>
</evidence>
<dbReference type="Pfam" id="PF19036">
    <property type="entry name" value="Fuz_longin_1"/>
    <property type="match status" value="1"/>
</dbReference>
<dbReference type="GO" id="GO:0032510">
    <property type="term" value="P:endosome to lysosome transport via multivesicular body sorting pathway"/>
    <property type="evidence" value="ECO:0007669"/>
    <property type="project" value="TreeGrafter"/>
</dbReference>
<proteinExistence type="inferred from homology"/>
<dbReference type="PANTHER" id="PTHR13027">
    <property type="entry name" value="SAND PROTEIN-RELATED"/>
    <property type="match status" value="1"/>
</dbReference>
<keyword evidence="4" id="KW-1185">Reference proteome</keyword>
<dbReference type="AlphaFoldDB" id="A0A914C797"/>
<organism evidence="4 5">
    <name type="scientific">Acrobeloides nanus</name>
    <dbReference type="NCBI Taxonomy" id="290746"/>
    <lineage>
        <taxon>Eukaryota</taxon>
        <taxon>Metazoa</taxon>
        <taxon>Ecdysozoa</taxon>
        <taxon>Nematoda</taxon>
        <taxon>Chromadorea</taxon>
        <taxon>Rhabditida</taxon>
        <taxon>Tylenchina</taxon>
        <taxon>Cephalobomorpha</taxon>
        <taxon>Cephaloboidea</taxon>
        <taxon>Cephalobidae</taxon>
        <taxon>Acrobeloides</taxon>
    </lineage>
</organism>
<dbReference type="InterPro" id="IPR043972">
    <property type="entry name" value="FUZ/MON1/HPS1_longin_1"/>
</dbReference>
<dbReference type="GO" id="GO:0035658">
    <property type="term" value="C:Mon1-Ccz1 complex"/>
    <property type="evidence" value="ECO:0007669"/>
    <property type="project" value="TreeGrafter"/>
</dbReference>
<evidence type="ECO:0000259" key="2">
    <source>
        <dbReference type="Pfam" id="PF19036"/>
    </source>
</evidence>
<feature type="domain" description="FUZ/MON1/HPS1 first Longin" evidence="2">
    <location>
        <begin position="3"/>
        <end position="113"/>
    </location>
</feature>
<dbReference type="Pfam" id="PF19037">
    <property type="entry name" value="Fuz_longin_2"/>
    <property type="match status" value="1"/>
</dbReference>
<dbReference type="PRINTS" id="PR01546">
    <property type="entry name" value="YEAST73DUF"/>
</dbReference>
<evidence type="ECO:0000256" key="1">
    <source>
        <dbReference type="RuleBase" id="RU367048"/>
    </source>
</evidence>
<dbReference type="InterPro" id="IPR004353">
    <property type="entry name" value="Mon1"/>
</dbReference>
<dbReference type="PANTHER" id="PTHR13027:SF7">
    <property type="entry name" value="VACUOLAR FUSION PROTEIN MON1 HOMOLOG"/>
    <property type="match status" value="1"/>
</dbReference>
<accession>A0A914C797</accession>
<dbReference type="InterPro" id="IPR043971">
    <property type="entry name" value="FUZ/MON1/HPS1_longin_2"/>
</dbReference>
<protein>
    <recommendedName>
        <fullName evidence="1">Vacuolar fusion protein MON1 homolog</fullName>
    </recommendedName>
</protein>
<dbReference type="WBParaSite" id="ACRNAN_Path_489.g1828.t1">
    <property type="protein sequence ID" value="ACRNAN_Path_489.g1828.t1"/>
    <property type="gene ID" value="ACRNAN_Path_489.g1828"/>
</dbReference>
<comment type="similarity">
    <text evidence="1">Belongs to the MON1/SAND family.</text>
</comment>
<feature type="domain" description="FUZ/MON1/HPS1 second Longin" evidence="3">
    <location>
        <begin position="164"/>
        <end position="250"/>
    </location>
</feature>
<reference evidence="5" key="1">
    <citation type="submission" date="2022-11" db="UniProtKB">
        <authorList>
            <consortium name="WormBaseParasite"/>
        </authorList>
    </citation>
    <scope>IDENTIFICATION</scope>
</reference>
<dbReference type="Proteomes" id="UP000887540">
    <property type="component" value="Unplaced"/>
</dbReference>
<name>A0A914C797_9BILA</name>
<dbReference type="GO" id="GO:0006623">
    <property type="term" value="P:protein targeting to vacuole"/>
    <property type="evidence" value="ECO:0007669"/>
    <property type="project" value="UniProtKB-UniRule"/>
</dbReference>
<sequence length="370" mass="42887">MQVWILSEYGKPIFSSCGCENELSDKFALVHTLVKRYEAWGDDLLSLQTKSLFIRFCRRSPLILCIISKQPFNLSVQLDMVYDQVVSILSKTRLEQIYAKKNNFDLRDWLTDIDKRVDACMKGFNEDPVIFFSGFRILPLAYTDREFLHNTMANEINQTGADHVVFGILVAHRQLVVMVRQKNFNLNATDFSILISFIECHSFQIGQSENFIPICLPHYNPDGCFYAYISYLWEGKGPCLILFSNSGFKELDPSYTLKNIRMRFEEKINAWEKEKVIHLKNSLIHPDSTIKMETGDLWHFVYKNMYMDSSQICCSSPQKPWITPEEIATLNNGPLVTQKTAMIIAEKMLRILRQDEKRVFFLIPPGVLNG</sequence>